<proteinExistence type="predicted"/>
<feature type="region of interest" description="Disordered" evidence="1">
    <location>
        <begin position="30"/>
        <end position="64"/>
    </location>
</feature>
<evidence type="ECO:0000313" key="3">
    <source>
        <dbReference type="EMBL" id="EIG54368.1"/>
    </source>
</evidence>
<name>I2Q3L2_9BACT</name>
<organism evidence="3">
    <name type="scientific">Desulfovibrio sp. U5L</name>
    <dbReference type="NCBI Taxonomy" id="596152"/>
    <lineage>
        <taxon>Bacteria</taxon>
        <taxon>Pseudomonadati</taxon>
        <taxon>Thermodesulfobacteriota</taxon>
        <taxon>Desulfovibrionia</taxon>
        <taxon>Desulfovibrionales</taxon>
        <taxon>Desulfovibrionaceae</taxon>
        <taxon>Desulfovibrio</taxon>
    </lineage>
</organism>
<feature type="transmembrane region" description="Helical" evidence="2">
    <location>
        <begin position="6"/>
        <end position="22"/>
    </location>
</feature>
<gene>
    <name evidence="3" type="ORF">DesU5LDRAFT_2718</name>
</gene>
<evidence type="ECO:0000256" key="1">
    <source>
        <dbReference type="SAM" id="MobiDB-lite"/>
    </source>
</evidence>
<keyword evidence="2" id="KW-0812">Transmembrane</keyword>
<accession>I2Q3L2</accession>
<dbReference type="HOGENOM" id="CLU_2860483_0_0_7"/>
<dbReference type="EMBL" id="JH600068">
    <property type="protein sequence ID" value="EIG54368.1"/>
    <property type="molecule type" value="Genomic_DNA"/>
</dbReference>
<dbReference type="OrthoDB" id="5460088at2"/>
<evidence type="ECO:0000256" key="2">
    <source>
        <dbReference type="SAM" id="Phobius"/>
    </source>
</evidence>
<dbReference type="eggNOG" id="ENOG50318BD">
    <property type="taxonomic scope" value="Bacteria"/>
</dbReference>
<sequence>MSNGVFLLLLIVFGFVILAYFNRRAKNYTERHAARKSAPAKDGADKDNPIDYWLTGRRDKDDDL</sequence>
<keyword evidence="2" id="KW-0472">Membrane</keyword>
<protein>
    <submittedName>
        <fullName evidence="3">Uncharacterized protein</fullName>
    </submittedName>
</protein>
<dbReference type="AlphaFoldDB" id="I2Q3L2"/>
<keyword evidence="2" id="KW-1133">Transmembrane helix</keyword>
<reference evidence="3" key="1">
    <citation type="submission" date="2011-11" db="EMBL/GenBank/DDBJ databases">
        <title>Improved High-Quality Draft sequence of Desulfovibrio sp. U5L.</title>
        <authorList>
            <consortium name="US DOE Joint Genome Institute"/>
            <person name="Lucas S."/>
            <person name="Han J."/>
            <person name="Lapidus A."/>
            <person name="Cheng J.-F."/>
            <person name="Goodwin L."/>
            <person name="Pitluck S."/>
            <person name="Peters L."/>
            <person name="Ovchinnikova G."/>
            <person name="Held B."/>
            <person name="Detter J.C."/>
            <person name="Han C."/>
            <person name="Tapia R."/>
            <person name="Land M."/>
            <person name="Hauser L."/>
            <person name="Kyrpides N."/>
            <person name="Ivanova N."/>
            <person name="Pagani I."/>
            <person name="Gabster J."/>
            <person name="Walker C."/>
            <person name="Stolyar S."/>
            <person name="Stahl D."/>
            <person name="Arkin A."/>
            <person name="Dehal P."/>
            <person name="Hazen T."/>
            <person name="Woyke T."/>
        </authorList>
    </citation>
    <scope>NUCLEOTIDE SEQUENCE [LARGE SCALE GENOMIC DNA]</scope>
    <source>
        <strain evidence="3">U5L</strain>
    </source>
</reference>